<dbReference type="RefSeq" id="XP_073560701.1">
    <property type="nucleotide sequence ID" value="XM_073701292.1"/>
</dbReference>
<organism evidence="1 2">
    <name type="scientific">Trichoderma ghanense</name>
    <dbReference type="NCBI Taxonomy" id="65468"/>
    <lineage>
        <taxon>Eukaryota</taxon>
        <taxon>Fungi</taxon>
        <taxon>Dikarya</taxon>
        <taxon>Ascomycota</taxon>
        <taxon>Pezizomycotina</taxon>
        <taxon>Sordariomycetes</taxon>
        <taxon>Hypocreomycetidae</taxon>
        <taxon>Hypocreales</taxon>
        <taxon>Hypocreaceae</taxon>
        <taxon>Trichoderma</taxon>
    </lineage>
</organism>
<dbReference type="EMBL" id="PPTA01000004">
    <property type="protein sequence ID" value="TFB04500.1"/>
    <property type="molecule type" value="Genomic_DNA"/>
</dbReference>
<sequence length="112" mass="11552">MTLPRICGPQGPGGANGLPLVSRGPPAAIGHRRHPLNRHSVVFTGLWLRTCLSLDEAFGSARREAGVWMRNAGGGNANVGISELPDSLADDLGGPIGVVLAQAFENLGGVSF</sequence>
<dbReference type="GeneID" id="300575742"/>
<reference evidence="1 2" key="1">
    <citation type="submission" date="2018-01" db="EMBL/GenBank/DDBJ databases">
        <title>Genome characterization of the sugarcane-associated fungus Trichoderma ghanense CCMA-1212 and their application in lignocelulose bioconversion.</title>
        <authorList>
            <person name="Steindorff A.S."/>
            <person name="Mendes T.D."/>
            <person name="Vilela E.S.D."/>
            <person name="Rodrigues D.S."/>
            <person name="Formighieri E.F."/>
            <person name="Melo I.S."/>
            <person name="Favaro L.C.L."/>
        </authorList>
    </citation>
    <scope>NUCLEOTIDE SEQUENCE [LARGE SCALE GENOMIC DNA]</scope>
    <source>
        <strain evidence="1 2">CCMA-1212</strain>
    </source>
</reference>
<accession>A0ABY2HAT1</accession>
<evidence type="ECO:0000313" key="2">
    <source>
        <dbReference type="Proteomes" id="UP001642720"/>
    </source>
</evidence>
<protein>
    <submittedName>
        <fullName evidence="1">Uncharacterized protein</fullName>
    </submittedName>
</protein>
<dbReference type="Proteomes" id="UP001642720">
    <property type="component" value="Unassembled WGS sequence"/>
</dbReference>
<evidence type="ECO:0000313" key="1">
    <source>
        <dbReference type="EMBL" id="TFB04500.1"/>
    </source>
</evidence>
<proteinExistence type="predicted"/>
<gene>
    <name evidence="1" type="ORF">CCMA1212_003965</name>
</gene>
<name>A0ABY2HAT1_9HYPO</name>
<comment type="caution">
    <text evidence="1">The sequence shown here is derived from an EMBL/GenBank/DDBJ whole genome shotgun (WGS) entry which is preliminary data.</text>
</comment>
<keyword evidence="2" id="KW-1185">Reference proteome</keyword>